<dbReference type="Gene3D" id="3.30.1330.60">
    <property type="entry name" value="OmpA-like domain"/>
    <property type="match status" value="1"/>
</dbReference>
<dbReference type="Pfam" id="PF00691">
    <property type="entry name" value="OmpA"/>
    <property type="match status" value="1"/>
</dbReference>
<dbReference type="PANTHER" id="PTHR30329:SF18">
    <property type="entry name" value="MOTILITY PROTEIN B"/>
    <property type="match status" value="1"/>
</dbReference>
<sequence>MSKKPHNIIVVKKSKSHGGGHHGGSWKIAYADFMTAMMAFFLVMWLLSNSTPQERQHIAEYFKAPVNVALSNGDKNSLSDSVIPGGGDDMLKQDGEELRYEDNTGLQDLGRLKDKIEELINVDPRLNDFKSNLLLTIIDSGLLIQIIDSQERPMFKVGSKKPEEYMVHILQALVPILNDIPNRMTLTGHTDSLPYANGEVGYSNWELSSDRSNASRQVLVNGGLHTDKVLQVIGVASNMSMGDSQPDAPANRRITLLILTKSKEKEIFQEDSLIQSVNTGANTADVQSQLKLPSEPDRSESQGNE</sequence>
<keyword evidence="3" id="KW-1003">Cell membrane</keyword>
<protein>
    <submittedName>
        <fullName evidence="11">Flagellar motor protein MotB</fullName>
    </submittedName>
</protein>
<keyword evidence="6 7" id="KW-0472">Membrane</keyword>
<dbReference type="Pfam" id="PF13677">
    <property type="entry name" value="MotB_plug"/>
    <property type="match status" value="1"/>
</dbReference>
<dbReference type="AlphaFoldDB" id="A0A0H5M1Q5"/>
<dbReference type="GeneID" id="61816474"/>
<evidence type="ECO:0000256" key="8">
    <source>
        <dbReference type="SAM" id="MobiDB-lite"/>
    </source>
</evidence>
<feature type="region of interest" description="Disordered" evidence="8">
    <location>
        <begin position="276"/>
        <end position="305"/>
    </location>
</feature>
<comment type="similarity">
    <text evidence="2">Belongs to the MotB family.</text>
</comment>
<reference evidence="12" key="1">
    <citation type="submission" date="2015-03" db="EMBL/GenBank/DDBJ databases">
        <authorList>
            <consortium name="Pathogen Informatics"/>
        </authorList>
    </citation>
    <scope>NUCLEOTIDE SEQUENCE [LARGE SCALE GENOMIC DNA]</scope>
    <source>
        <strain evidence="12">R148</strain>
    </source>
</reference>
<evidence type="ECO:0000259" key="10">
    <source>
        <dbReference type="PROSITE" id="PS51123"/>
    </source>
</evidence>
<evidence type="ECO:0000256" key="5">
    <source>
        <dbReference type="ARBA" id="ARBA00022989"/>
    </source>
</evidence>
<evidence type="ECO:0000256" key="2">
    <source>
        <dbReference type="ARBA" id="ARBA00008914"/>
    </source>
</evidence>
<dbReference type="InterPro" id="IPR006665">
    <property type="entry name" value="OmpA-like"/>
</dbReference>
<evidence type="ECO:0000313" key="11">
    <source>
        <dbReference type="EMBL" id="CRY56967.1"/>
    </source>
</evidence>
<dbReference type="PROSITE" id="PS51123">
    <property type="entry name" value="OMPA_2"/>
    <property type="match status" value="1"/>
</dbReference>
<dbReference type="InterPro" id="IPR025713">
    <property type="entry name" value="MotB-like_N_dom"/>
</dbReference>
<dbReference type="InterPro" id="IPR050330">
    <property type="entry name" value="Bact_OuterMem_StrucFunc"/>
</dbReference>
<feature type="compositionally biased region" description="Polar residues" evidence="8">
    <location>
        <begin position="276"/>
        <end position="291"/>
    </location>
</feature>
<evidence type="ECO:0000256" key="3">
    <source>
        <dbReference type="ARBA" id="ARBA00022475"/>
    </source>
</evidence>
<dbReference type="GO" id="GO:0005886">
    <property type="term" value="C:plasma membrane"/>
    <property type="evidence" value="ECO:0007669"/>
    <property type="project" value="UniProtKB-SubCell"/>
</dbReference>
<keyword evidence="11" id="KW-0282">Flagellum</keyword>
<evidence type="ECO:0000256" key="9">
    <source>
        <dbReference type="SAM" id="Phobius"/>
    </source>
</evidence>
<dbReference type="PANTHER" id="PTHR30329">
    <property type="entry name" value="STATOR ELEMENT OF FLAGELLAR MOTOR COMPLEX"/>
    <property type="match status" value="1"/>
</dbReference>
<keyword evidence="5 9" id="KW-1133">Transmembrane helix</keyword>
<keyword evidence="4 9" id="KW-0812">Transmembrane</keyword>
<name>A0A0H5M1Q5_YERIN</name>
<dbReference type="RefSeq" id="WP_019211824.1">
    <property type="nucleotide sequence ID" value="NZ_CWJI01000019.1"/>
</dbReference>
<dbReference type="EMBL" id="CWJI01000019">
    <property type="protein sequence ID" value="CRY56967.1"/>
    <property type="molecule type" value="Genomic_DNA"/>
</dbReference>
<evidence type="ECO:0000256" key="1">
    <source>
        <dbReference type="ARBA" id="ARBA00004162"/>
    </source>
</evidence>
<accession>A0A0H5M1Q5</accession>
<dbReference type="InterPro" id="IPR036737">
    <property type="entry name" value="OmpA-like_sf"/>
</dbReference>
<keyword evidence="11" id="KW-0969">Cilium</keyword>
<dbReference type="NCBIfam" id="NF006548">
    <property type="entry name" value="PRK09041.1"/>
    <property type="match status" value="1"/>
</dbReference>
<proteinExistence type="inferred from homology"/>
<evidence type="ECO:0000256" key="4">
    <source>
        <dbReference type="ARBA" id="ARBA00022692"/>
    </source>
</evidence>
<feature type="compositionally biased region" description="Basic and acidic residues" evidence="8">
    <location>
        <begin position="294"/>
        <end position="305"/>
    </location>
</feature>
<evidence type="ECO:0000313" key="12">
    <source>
        <dbReference type="Proteomes" id="UP000043316"/>
    </source>
</evidence>
<evidence type="ECO:0000256" key="7">
    <source>
        <dbReference type="PROSITE-ProRule" id="PRU00473"/>
    </source>
</evidence>
<gene>
    <name evidence="11" type="primary">motB_2</name>
    <name evidence="11" type="ORF">ERS008476_04014</name>
</gene>
<comment type="subcellular location">
    <subcellularLocation>
        <location evidence="1">Cell membrane</location>
        <topology evidence="1">Single-pass membrane protein</topology>
    </subcellularLocation>
</comment>
<feature type="transmembrane region" description="Helical" evidence="9">
    <location>
        <begin position="28"/>
        <end position="47"/>
    </location>
</feature>
<keyword evidence="11" id="KW-0966">Cell projection</keyword>
<feature type="domain" description="OmpA-like" evidence="10">
    <location>
        <begin position="142"/>
        <end position="262"/>
    </location>
</feature>
<dbReference type="SUPFAM" id="SSF103088">
    <property type="entry name" value="OmpA-like"/>
    <property type="match status" value="1"/>
</dbReference>
<evidence type="ECO:0000256" key="6">
    <source>
        <dbReference type="ARBA" id="ARBA00023136"/>
    </source>
</evidence>
<organism evidence="11 12">
    <name type="scientific">Yersinia intermedia</name>
    <dbReference type="NCBI Taxonomy" id="631"/>
    <lineage>
        <taxon>Bacteria</taxon>
        <taxon>Pseudomonadati</taxon>
        <taxon>Pseudomonadota</taxon>
        <taxon>Gammaproteobacteria</taxon>
        <taxon>Enterobacterales</taxon>
        <taxon>Yersiniaceae</taxon>
        <taxon>Yersinia</taxon>
    </lineage>
</organism>
<dbReference type="Proteomes" id="UP000043316">
    <property type="component" value="Unassembled WGS sequence"/>
</dbReference>